<proteinExistence type="predicted"/>
<dbReference type="Proteomes" id="UP000019194">
    <property type="component" value="Unassembled WGS sequence"/>
</dbReference>
<dbReference type="GO" id="GO:0016491">
    <property type="term" value="F:oxidoreductase activity"/>
    <property type="evidence" value="ECO:0007669"/>
    <property type="project" value="UniProtKB-KW"/>
</dbReference>
<accession>A0A7G2II48</accession>
<dbReference type="EC" id="1.8.99.-" evidence="1"/>
<protein>
    <submittedName>
        <fullName evidence="1">Anaerobic dimethyl sulfoxide reductase chain A</fullName>
        <ecNumber evidence="1">1.8.99.-</ecNumber>
    </submittedName>
</protein>
<dbReference type="EMBL" id="CBWP010000009">
    <property type="protein sequence ID" value="CDL36222.1"/>
    <property type="molecule type" value="Genomic_DNA"/>
</dbReference>
<name>A0A7G2II48_CITFR</name>
<evidence type="ECO:0000313" key="2">
    <source>
        <dbReference type="Proteomes" id="UP000019194"/>
    </source>
</evidence>
<sequence length="60" mass="6437">MPEDFLVMYESWFNKLSYNVQNVVKDTPADMGKMATGAPGAAIHSQFVDITLSGNEGAAA</sequence>
<comment type="caution">
    <text evidence="1">The sequence shown here is derived from an EMBL/GenBank/DDBJ whole genome shotgun (WGS) entry which is preliminary data.</text>
</comment>
<organism evidence="1 2">
    <name type="scientific">Citrobacter freundii</name>
    <dbReference type="NCBI Taxonomy" id="546"/>
    <lineage>
        <taxon>Bacteria</taxon>
        <taxon>Pseudomonadati</taxon>
        <taxon>Pseudomonadota</taxon>
        <taxon>Gammaproteobacteria</taxon>
        <taxon>Enterobacterales</taxon>
        <taxon>Enterobacteriaceae</taxon>
        <taxon>Citrobacter</taxon>
        <taxon>Citrobacter freundii complex</taxon>
    </lineage>
</organism>
<evidence type="ECO:0000313" key="1">
    <source>
        <dbReference type="EMBL" id="CDL36222.1"/>
    </source>
</evidence>
<reference evidence="1 2" key="1">
    <citation type="submission" date="2013-10" db="EMBL/GenBank/DDBJ databases">
        <title>Antibiotic resistance diversity of beta-lactamase producers in the General Hospital Vienna.</title>
        <authorList>
            <person name="Barisic I."/>
            <person name="Mitteregger D."/>
            <person name="Hirschl A.M."/>
            <person name="Noehammer C."/>
            <person name="Wiesinger-Mayr H."/>
        </authorList>
    </citation>
    <scope>NUCLEOTIDE SEQUENCE [LARGE SCALE GENOMIC DNA]</scope>
    <source>
        <strain evidence="1 2">ISC11</strain>
    </source>
</reference>
<dbReference type="AlphaFoldDB" id="A0A7G2II48"/>
<keyword evidence="1" id="KW-0560">Oxidoreductase</keyword>